<feature type="domain" description="SGNH hydrolase-type esterase" evidence="3">
    <location>
        <begin position="139"/>
        <end position="301"/>
    </location>
</feature>
<protein>
    <submittedName>
        <fullName evidence="4">Rhamnogalacturonan acetylesterase</fullName>
    </submittedName>
</protein>
<dbReference type="AlphaFoldDB" id="A0A430JIP3"/>
<dbReference type="InterPro" id="IPR037459">
    <property type="entry name" value="RhgT-like"/>
</dbReference>
<dbReference type="InterPro" id="IPR008979">
    <property type="entry name" value="Galactose-bd-like_sf"/>
</dbReference>
<evidence type="ECO:0000313" key="5">
    <source>
        <dbReference type="Proteomes" id="UP000276128"/>
    </source>
</evidence>
<organism evidence="4 5">
    <name type="scientific">Paenibacillus whitsoniae</name>
    <dbReference type="NCBI Taxonomy" id="2496558"/>
    <lineage>
        <taxon>Bacteria</taxon>
        <taxon>Bacillati</taxon>
        <taxon>Bacillota</taxon>
        <taxon>Bacilli</taxon>
        <taxon>Bacillales</taxon>
        <taxon>Paenibacillaceae</taxon>
        <taxon>Paenibacillus</taxon>
    </lineage>
</organism>
<dbReference type="EMBL" id="RXHU01000015">
    <property type="protein sequence ID" value="RTE10889.1"/>
    <property type="molecule type" value="Genomic_DNA"/>
</dbReference>
<evidence type="ECO:0000313" key="4">
    <source>
        <dbReference type="EMBL" id="RTE10889.1"/>
    </source>
</evidence>
<evidence type="ECO:0000259" key="3">
    <source>
        <dbReference type="Pfam" id="PF13472"/>
    </source>
</evidence>
<dbReference type="Pfam" id="PF13472">
    <property type="entry name" value="Lipase_GDSL_2"/>
    <property type="match status" value="1"/>
</dbReference>
<dbReference type="Gene3D" id="3.40.50.1110">
    <property type="entry name" value="SGNH hydrolase"/>
    <property type="match status" value="1"/>
</dbReference>
<dbReference type="Proteomes" id="UP000276128">
    <property type="component" value="Unassembled WGS sequence"/>
</dbReference>
<dbReference type="SUPFAM" id="SSF49785">
    <property type="entry name" value="Galactose-binding domain-like"/>
    <property type="match status" value="1"/>
</dbReference>
<comment type="similarity">
    <text evidence="1">Belongs to the 'GDSL' lipolytic enzyme family.</text>
</comment>
<evidence type="ECO:0000256" key="1">
    <source>
        <dbReference type="ARBA" id="ARBA00008668"/>
    </source>
</evidence>
<dbReference type="PANTHER" id="PTHR43695">
    <property type="entry name" value="PUTATIVE (AFU_ORTHOLOGUE AFUA_2G17250)-RELATED"/>
    <property type="match status" value="1"/>
</dbReference>
<dbReference type="SUPFAM" id="SSF52266">
    <property type="entry name" value="SGNH hydrolase"/>
    <property type="match status" value="1"/>
</dbReference>
<dbReference type="OrthoDB" id="9807041at2"/>
<dbReference type="GO" id="GO:0016787">
    <property type="term" value="F:hydrolase activity"/>
    <property type="evidence" value="ECO:0007669"/>
    <property type="project" value="UniProtKB-KW"/>
</dbReference>
<comment type="caution">
    <text evidence="4">The sequence shown here is derived from an EMBL/GenBank/DDBJ whole genome shotgun (WGS) entry which is preliminary data.</text>
</comment>
<dbReference type="CDD" id="cd01821">
    <property type="entry name" value="Rhamnogalacturan_acetylesterase_like"/>
    <property type="match status" value="1"/>
</dbReference>
<dbReference type="Gene3D" id="2.60.120.430">
    <property type="entry name" value="Galactose-binding lectin"/>
    <property type="match status" value="1"/>
</dbReference>
<sequence>MEFGYAIKTDLCGTYDMEQGYGFSLPLMRSKVEDMRDSWPGDYFIPAVPTLLMDVPNGNYRVTLTIGSPNRQAVTTVKEGLGRLRLYELKTEAGVVVKKSFAVHVADGQLKLAFSGEAPSVQQVEVMRLASLPTLFLAGDSTVTDQPSFHYPYTGWGQTIGLFLSDGLAIANHACSGRSSKSFIQESRLSRIAKKLRGGDFLVIQFAHNDEKESDIGTEPFTTYPTYLKQYLDLARDTGAYPLLVAPMHRRFFEEDGTIRNTHGDYIEAMRQLAEQEGIPFIDLAARSKEYFEELGEERTKQVFLWTEAGQYEYLPEGTQDNTHFTEPGAVEIARLIVSEIEGKGIEPLQRHLLPGAEALVASRIE</sequence>
<gene>
    <name evidence="4" type="ORF">EJQ19_06405</name>
</gene>
<keyword evidence="5" id="KW-1185">Reference proteome</keyword>
<dbReference type="InterPro" id="IPR013830">
    <property type="entry name" value="SGNH_hydro"/>
</dbReference>
<keyword evidence="2" id="KW-0378">Hydrolase</keyword>
<proteinExistence type="inferred from homology"/>
<dbReference type="InterPro" id="IPR036514">
    <property type="entry name" value="SGNH_hydro_sf"/>
</dbReference>
<evidence type="ECO:0000256" key="2">
    <source>
        <dbReference type="ARBA" id="ARBA00022801"/>
    </source>
</evidence>
<name>A0A430JIP3_9BACL</name>
<accession>A0A430JIP3</accession>
<dbReference type="RefSeq" id="WP_126140352.1">
    <property type="nucleotide sequence ID" value="NZ_RXHU01000015.1"/>
</dbReference>
<dbReference type="PANTHER" id="PTHR43695:SF1">
    <property type="entry name" value="RHAMNOGALACTURONAN ACETYLESTERASE"/>
    <property type="match status" value="1"/>
</dbReference>
<reference evidence="4 5" key="1">
    <citation type="submission" date="2018-12" db="EMBL/GenBank/DDBJ databases">
        <title>Bacillus ochoae sp. nov., Paenibacillus whitsoniae sp. nov., Paenibacillus spiritus sp. nov. Isolated from the Mars Exploration Rover during spacecraft assembly.</title>
        <authorList>
            <person name="Seuylemezian A."/>
            <person name="Vaishampayan P."/>
        </authorList>
    </citation>
    <scope>NUCLEOTIDE SEQUENCE [LARGE SCALE GENOMIC DNA]</scope>
    <source>
        <strain evidence="4 5">MER 54</strain>
    </source>
</reference>